<protein>
    <submittedName>
        <fullName evidence="1">Uncharacterized protein</fullName>
    </submittedName>
</protein>
<keyword evidence="2" id="KW-1185">Reference proteome</keyword>
<reference evidence="1 2" key="1">
    <citation type="submission" date="2019-06" db="EMBL/GenBank/DDBJ databases">
        <title>Genomic Encyclopedia of Type Strains, Phase IV (KMG-V): Genome sequencing to study the core and pangenomes of soil and plant-associated prokaryotes.</title>
        <authorList>
            <person name="Whitman W."/>
        </authorList>
    </citation>
    <scope>NUCLEOTIDE SEQUENCE [LARGE SCALE GENOMIC DNA]</scope>
    <source>
        <strain evidence="1 2">BR 10556</strain>
    </source>
</reference>
<organism evidence="1 2">
    <name type="scientific">Bradyrhizobium sacchari</name>
    <dbReference type="NCBI Taxonomy" id="1399419"/>
    <lineage>
        <taxon>Bacteria</taxon>
        <taxon>Pseudomonadati</taxon>
        <taxon>Pseudomonadota</taxon>
        <taxon>Alphaproteobacteria</taxon>
        <taxon>Hyphomicrobiales</taxon>
        <taxon>Nitrobacteraceae</taxon>
        <taxon>Bradyrhizobium</taxon>
    </lineage>
</organism>
<name>A0A560JEP7_9BRAD</name>
<sequence>MLSNGALDSRPAVVDNWRSKTTDDYFPGHIKGSEGRSFRFDVEPCESVSTIAMRSPFLISAVQFRRPACSYRFPLLGDQSKGVHLMRVRDDKGCNARLFQKGPTYLANREEH</sequence>
<dbReference type="STRING" id="1399419.A5906_05325"/>
<evidence type="ECO:0000313" key="1">
    <source>
        <dbReference type="EMBL" id="TWB69496.1"/>
    </source>
</evidence>
<dbReference type="EMBL" id="VITW01000009">
    <property type="protein sequence ID" value="TWB69496.1"/>
    <property type="molecule type" value="Genomic_DNA"/>
</dbReference>
<dbReference type="RefSeq" id="WP_080138364.1">
    <property type="nucleotide sequence ID" value="NZ_LWIG01000031.1"/>
</dbReference>
<dbReference type="Proteomes" id="UP000315914">
    <property type="component" value="Unassembled WGS sequence"/>
</dbReference>
<evidence type="ECO:0000313" key="2">
    <source>
        <dbReference type="Proteomes" id="UP000315914"/>
    </source>
</evidence>
<comment type="caution">
    <text evidence="1">The sequence shown here is derived from an EMBL/GenBank/DDBJ whole genome shotgun (WGS) entry which is preliminary data.</text>
</comment>
<accession>A0A560JEP7</accession>
<gene>
    <name evidence="1" type="ORF">FBZ95_10992</name>
</gene>
<proteinExistence type="predicted"/>
<dbReference type="AlphaFoldDB" id="A0A560JEP7"/>